<dbReference type="AlphaFoldDB" id="A0A0A9AU63"/>
<accession>A0A0A9AU63</accession>
<evidence type="ECO:0000313" key="1">
    <source>
        <dbReference type="EMBL" id="JAD55294.1"/>
    </source>
</evidence>
<sequence>MSTGFVTGNSMVEPTYNLGNRLFSYMQ</sequence>
<organism evidence="1">
    <name type="scientific">Arundo donax</name>
    <name type="common">Giant reed</name>
    <name type="synonym">Donax arundinaceus</name>
    <dbReference type="NCBI Taxonomy" id="35708"/>
    <lineage>
        <taxon>Eukaryota</taxon>
        <taxon>Viridiplantae</taxon>
        <taxon>Streptophyta</taxon>
        <taxon>Embryophyta</taxon>
        <taxon>Tracheophyta</taxon>
        <taxon>Spermatophyta</taxon>
        <taxon>Magnoliopsida</taxon>
        <taxon>Liliopsida</taxon>
        <taxon>Poales</taxon>
        <taxon>Poaceae</taxon>
        <taxon>PACMAD clade</taxon>
        <taxon>Arundinoideae</taxon>
        <taxon>Arundineae</taxon>
        <taxon>Arundo</taxon>
    </lineage>
</organism>
<proteinExistence type="predicted"/>
<reference evidence="1" key="2">
    <citation type="journal article" date="2015" name="Data Brief">
        <title>Shoot transcriptome of the giant reed, Arundo donax.</title>
        <authorList>
            <person name="Barrero R.A."/>
            <person name="Guerrero F.D."/>
            <person name="Moolhuijzen P."/>
            <person name="Goolsby J.A."/>
            <person name="Tidwell J."/>
            <person name="Bellgard S.E."/>
            <person name="Bellgard M.I."/>
        </authorList>
    </citation>
    <scope>NUCLEOTIDE SEQUENCE</scope>
    <source>
        <tissue evidence="1">Shoot tissue taken approximately 20 cm above the soil surface</tissue>
    </source>
</reference>
<name>A0A0A9AU63_ARUDO</name>
<reference evidence="1" key="1">
    <citation type="submission" date="2014-09" db="EMBL/GenBank/DDBJ databases">
        <authorList>
            <person name="Magalhaes I.L.F."/>
            <person name="Oliveira U."/>
            <person name="Santos F.R."/>
            <person name="Vidigal T.H.D.A."/>
            <person name="Brescovit A.D."/>
            <person name="Santos A.J."/>
        </authorList>
    </citation>
    <scope>NUCLEOTIDE SEQUENCE</scope>
    <source>
        <tissue evidence="1">Shoot tissue taken approximately 20 cm above the soil surface</tissue>
    </source>
</reference>
<dbReference type="EMBL" id="GBRH01242601">
    <property type="protein sequence ID" value="JAD55294.1"/>
    <property type="molecule type" value="Transcribed_RNA"/>
</dbReference>
<protein>
    <submittedName>
        <fullName evidence="1">Uncharacterized protein</fullName>
    </submittedName>
</protein>